<evidence type="ECO:0000313" key="3">
    <source>
        <dbReference type="Proteomes" id="UP000240493"/>
    </source>
</evidence>
<keyword evidence="3" id="KW-1185">Reference proteome</keyword>
<protein>
    <recommendedName>
        <fullName evidence="4">MADS-box domain-containing protein</fullName>
    </recommendedName>
</protein>
<proteinExistence type="predicted"/>
<name>A0A2T3ZG85_TRIA4</name>
<sequence length="249" mass="27261">MARCRSRVNKDPVRGIRNRQYGLSRKAHLFHKDYNADILIVIQRPDGKYAGYQSKPGLLRQFRYISDDSLLSPSKFTKTQESDSDGISRASSIRSSSIESPISSSSSKTPSLSSELSSIKTPSLSSELSSLPSTPASPTSMNILPPAPTPPQIGYSETWTPSNIMSSIDPATFLSFAPHDVDASLSDNEIAELLWPDAGSGPSSSADMAIEWSHLIQPNPVSLPRREAILSLLDRYFGDNDAYNVEREL</sequence>
<organism evidence="2 3">
    <name type="scientific">Trichoderma asperellum (strain ATCC 204424 / CBS 433.97 / NBRC 101777)</name>
    <dbReference type="NCBI Taxonomy" id="1042311"/>
    <lineage>
        <taxon>Eukaryota</taxon>
        <taxon>Fungi</taxon>
        <taxon>Dikarya</taxon>
        <taxon>Ascomycota</taxon>
        <taxon>Pezizomycotina</taxon>
        <taxon>Sordariomycetes</taxon>
        <taxon>Hypocreomycetidae</taxon>
        <taxon>Hypocreales</taxon>
        <taxon>Hypocreaceae</taxon>
        <taxon>Trichoderma</taxon>
    </lineage>
</organism>
<dbReference type="EMBL" id="KZ679258">
    <property type="protein sequence ID" value="PTB43828.1"/>
    <property type="molecule type" value="Genomic_DNA"/>
</dbReference>
<reference evidence="2 3" key="1">
    <citation type="submission" date="2016-07" db="EMBL/GenBank/DDBJ databases">
        <title>Multiple horizontal gene transfer events from other fungi enriched the ability of initially mycotrophic Trichoderma (Ascomycota) to feed on dead plant biomass.</title>
        <authorList>
            <consortium name="DOE Joint Genome Institute"/>
            <person name="Aerts A."/>
            <person name="Atanasova L."/>
            <person name="Chenthamara K."/>
            <person name="Zhang J."/>
            <person name="Grujic M."/>
            <person name="Henrissat B."/>
            <person name="Kuo A."/>
            <person name="Salamov A."/>
            <person name="Lipzen A."/>
            <person name="Labutti K."/>
            <person name="Barry K."/>
            <person name="Miao Y."/>
            <person name="Rahimi M.J."/>
            <person name="Shen Q."/>
            <person name="Grigoriev I.V."/>
            <person name="Kubicek C.P."/>
            <person name="Druzhinina I.S."/>
        </authorList>
    </citation>
    <scope>NUCLEOTIDE SEQUENCE [LARGE SCALE GENOMIC DNA]</scope>
    <source>
        <strain evidence="2 3">CBS 433.97</strain>
    </source>
</reference>
<dbReference type="AlphaFoldDB" id="A0A2T3ZG85"/>
<dbReference type="STRING" id="1042311.A0A2T3ZG85"/>
<feature type="compositionally biased region" description="Low complexity" evidence="1">
    <location>
        <begin position="87"/>
        <end position="140"/>
    </location>
</feature>
<evidence type="ECO:0008006" key="4">
    <source>
        <dbReference type="Google" id="ProtNLM"/>
    </source>
</evidence>
<evidence type="ECO:0000256" key="1">
    <source>
        <dbReference type="SAM" id="MobiDB-lite"/>
    </source>
</evidence>
<dbReference type="OrthoDB" id="5106303at2759"/>
<gene>
    <name evidence="2" type="ORF">M441DRAFT_132966</name>
</gene>
<feature type="region of interest" description="Disordered" evidence="1">
    <location>
        <begin position="73"/>
        <end position="152"/>
    </location>
</feature>
<evidence type="ECO:0000313" key="2">
    <source>
        <dbReference type="EMBL" id="PTB43828.1"/>
    </source>
</evidence>
<accession>A0A2T3ZG85</accession>
<dbReference type="Proteomes" id="UP000240493">
    <property type="component" value="Unassembled WGS sequence"/>
</dbReference>